<dbReference type="Gene3D" id="3.40.50.970">
    <property type="match status" value="1"/>
</dbReference>
<dbReference type="EMBL" id="QHKS01000017">
    <property type="protein sequence ID" value="RDK00134.1"/>
    <property type="molecule type" value="Genomic_DNA"/>
</dbReference>
<evidence type="ECO:0008006" key="3">
    <source>
        <dbReference type="Google" id="ProtNLM"/>
    </source>
</evidence>
<gene>
    <name evidence="1" type="ORF">DLM46_24370</name>
</gene>
<dbReference type="InterPro" id="IPR029061">
    <property type="entry name" value="THDP-binding"/>
</dbReference>
<reference evidence="2" key="1">
    <citation type="submission" date="2018-05" db="EMBL/GenBank/DDBJ databases">
        <authorList>
            <person name="Feng T."/>
        </authorList>
    </citation>
    <scope>NUCLEOTIDE SEQUENCE [LARGE SCALE GENOMIC DNA]</scope>
    <source>
        <strain evidence="2">S27</strain>
    </source>
</reference>
<keyword evidence="2" id="KW-1185">Reference proteome</keyword>
<name>A0A370N3D7_9BURK</name>
<proteinExistence type="predicted"/>
<accession>A0A370N3D7</accession>
<dbReference type="SUPFAM" id="SSF52518">
    <property type="entry name" value="Thiamin diphosphate-binding fold (THDP-binding)"/>
    <property type="match status" value="1"/>
</dbReference>
<protein>
    <recommendedName>
        <fullName evidence="3">Thiamine pyrophosphate enzyme N-terminal TPP-binding domain-containing protein</fullName>
    </recommendedName>
</protein>
<evidence type="ECO:0000313" key="1">
    <source>
        <dbReference type="EMBL" id="RDK00134.1"/>
    </source>
</evidence>
<dbReference type="Proteomes" id="UP000254875">
    <property type="component" value="Unassembled WGS sequence"/>
</dbReference>
<organism evidence="1 2">
    <name type="scientific">Paraburkholderia lacunae</name>
    <dbReference type="NCBI Taxonomy" id="2211104"/>
    <lineage>
        <taxon>Bacteria</taxon>
        <taxon>Pseudomonadati</taxon>
        <taxon>Pseudomonadota</taxon>
        <taxon>Betaproteobacteria</taxon>
        <taxon>Burkholderiales</taxon>
        <taxon>Burkholderiaceae</taxon>
        <taxon>Paraburkholderia</taxon>
    </lineage>
</organism>
<evidence type="ECO:0000313" key="2">
    <source>
        <dbReference type="Proteomes" id="UP000254875"/>
    </source>
</evidence>
<dbReference type="AlphaFoldDB" id="A0A370N3D7"/>
<sequence length="61" mass="6838">MTTVHQACYEILREQGLTTFLGNPGSNELPFLKDLRSDFRCTLGLDEPPSSLDEQGKSNHE</sequence>
<comment type="caution">
    <text evidence="1">The sequence shown here is derived from an EMBL/GenBank/DDBJ whole genome shotgun (WGS) entry which is preliminary data.</text>
</comment>